<keyword evidence="1" id="KW-0812">Transmembrane</keyword>
<accession>A0A327MCS8</accession>
<evidence type="ECO:0000313" key="3">
    <source>
        <dbReference type="EMBL" id="RAI60082.1"/>
    </source>
</evidence>
<dbReference type="Proteomes" id="UP000249065">
    <property type="component" value="Unassembled WGS sequence"/>
</dbReference>
<organism evidence="3 4">
    <name type="scientific">Roseicella frigidaeris</name>
    <dbReference type="NCBI Taxonomy" id="2230885"/>
    <lineage>
        <taxon>Bacteria</taxon>
        <taxon>Pseudomonadati</taxon>
        <taxon>Pseudomonadota</taxon>
        <taxon>Alphaproteobacteria</taxon>
        <taxon>Acetobacterales</taxon>
        <taxon>Roseomonadaceae</taxon>
        <taxon>Roseicella</taxon>
    </lineage>
</organism>
<feature type="transmembrane region" description="Helical" evidence="1">
    <location>
        <begin position="222"/>
        <end position="239"/>
    </location>
</feature>
<keyword evidence="4" id="KW-1185">Reference proteome</keyword>
<comment type="caution">
    <text evidence="3">The sequence shown here is derived from an EMBL/GenBank/DDBJ whole genome shotgun (WGS) entry which is preliminary data.</text>
</comment>
<reference evidence="4" key="1">
    <citation type="submission" date="2018-06" db="EMBL/GenBank/DDBJ databases">
        <authorList>
            <person name="Khan S.A."/>
        </authorList>
    </citation>
    <scope>NUCLEOTIDE SEQUENCE [LARGE SCALE GENOMIC DNA]</scope>
    <source>
        <strain evidence="4">DB-1506</strain>
    </source>
</reference>
<dbReference type="GO" id="GO:0006629">
    <property type="term" value="P:lipid metabolic process"/>
    <property type="evidence" value="ECO:0007669"/>
    <property type="project" value="InterPro"/>
</dbReference>
<name>A0A327MCS8_9PROT</name>
<dbReference type="OrthoDB" id="1550403at2"/>
<feature type="transmembrane region" description="Helical" evidence="1">
    <location>
        <begin position="90"/>
        <end position="114"/>
    </location>
</feature>
<dbReference type="EMBL" id="QLIX01000002">
    <property type="protein sequence ID" value="RAI60082.1"/>
    <property type="molecule type" value="Genomic_DNA"/>
</dbReference>
<feature type="transmembrane region" description="Helical" evidence="1">
    <location>
        <begin position="62"/>
        <end position="84"/>
    </location>
</feature>
<dbReference type="AlphaFoldDB" id="A0A327MCS8"/>
<protein>
    <recommendedName>
        <fullName evidence="2">Fatty acid desaturase domain-containing protein</fullName>
    </recommendedName>
</protein>
<evidence type="ECO:0000256" key="1">
    <source>
        <dbReference type="SAM" id="Phobius"/>
    </source>
</evidence>
<dbReference type="Pfam" id="PF00487">
    <property type="entry name" value="FA_desaturase"/>
    <property type="match status" value="1"/>
</dbReference>
<evidence type="ECO:0000313" key="4">
    <source>
        <dbReference type="Proteomes" id="UP000249065"/>
    </source>
</evidence>
<dbReference type="CDD" id="cd01060">
    <property type="entry name" value="Membrane-FADS-like"/>
    <property type="match status" value="1"/>
</dbReference>
<sequence>MTALNSYTNFTSAEEPQLSIVSPPDPRARMAARLPRLLQPFLTWLTAKPAPGEVAPGRSATAFVLGALAWIVLGCTLAALPLLLADPPLLSWLLLPAGWLATCCGLGLFQVVVFHHCSHGTVLRTRAANRRAGRLISALLLFKRFEDYQREHMLHHSPNKLLTEEDEFADFVLGMCGLEPGLPKRTLWRRVLVNTASPVFHWRFLQRRLGASMFTGDRRHDLVSRGFWLGAFGLAAATGTLPAFLLAWVLPVTVLLQMATVFRILCEHRFPEPETMQKRDRNFVCHATAGVFPGVMPPELRANTLRGACQWAAWWAEMLTVHLFARIFVLVGDAPCHDFHHRKPATRRWADYIHARQQDLEAGSPGFPAGYFENWGLFQAIDHNLASLAATPREALGR</sequence>
<gene>
    <name evidence="3" type="ORF">DOO78_03030</name>
</gene>
<keyword evidence="1" id="KW-0472">Membrane</keyword>
<dbReference type="InterPro" id="IPR005804">
    <property type="entry name" value="FA_desaturase_dom"/>
</dbReference>
<proteinExistence type="predicted"/>
<evidence type="ECO:0000259" key="2">
    <source>
        <dbReference type="Pfam" id="PF00487"/>
    </source>
</evidence>
<feature type="domain" description="Fatty acid desaturase" evidence="2">
    <location>
        <begin position="91"/>
        <end position="278"/>
    </location>
</feature>
<keyword evidence="1" id="KW-1133">Transmembrane helix</keyword>